<name>A0A0X8HFA6_9GAMM</name>
<reference evidence="2 3" key="1">
    <citation type="journal article" date="2016" name="Genome Announc.">
        <title>Draft Genome Sequence of 'Halomonas chromatireducens' Strain AGD 8-3, a Haloalkaliphilic Chromate- and Selenite-Reducing Gammaproteobacterium.</title>
        <authorList>
            <person name="Sharko F.S."/>
            <person name="Shapovalova A.A."/>
            <person name="Tsygankova S.V."/>
            <person name="Komova A.V."/>
            <person name="Boulygina E.S."/>
            <person name="Teslyuk A.B."/>
            <person name="Gotovtsev P.M."/>
            <person name="Namsaraev Z.B."/>
            <person name="Khijniak T.V."/>
            <person name="Nedoluzhko A.V."/>
            <person name="Vasilov R.G."/>
        </authorList>
    </citation>
    <scope>NUCLEOTIDE SEQUENCE [LARGE SCALE GENOMIC DNA]</scope>
    <source>
        <strain evidence="2 3">AGD 8-3</strain>
    </source>
</reference>
<sequence>MYYATSAPLAPLEMGSYIPSPRVVPRDYMLGVFELETDDIERIEASSLPEGWGQYPPPTRRKTQATGTHFCK</sequence>
<dbReference type="AlphaFoldDB" id="A0A0X8HFA6"/>
<proteinExistence type="predicted"/>
<dbReference type="EMBL" id="CP014226">
    <property type="protein sequence ID" value="AMD01544.1"/>
    <property type="molecule type" value="Genomic_DNA"/>
</dbReference>
<evidence type="ECO:0000256" key="1">
    <source>
        <dbReference type="SAM" id="MobiDB-lite"/>
    </source>
</evidence>
<feature type="region of interest" description="Disordered" evidence="1">
    <location>
        <begin position="47"/>
        <end position="72"/>
    </location>
</feature>
<gene>
    <name evidence="2" type="ORF">LOKO_02484</name>
</gene>
<reference evidence="2 3" key="2">
    <citation type="submission" date="2016-02" db="EMBL/GenBank/DDBJ databases">
        <authorList>
            <person name="Wen L."/>
            <person name="He K."/>
            <person name="Yang H."/>
        </authorList>
    </citation>
    <scope>NUCLEOTIDE SEQUENCE [LARGE SCALE GENOMIC DNA]</scope>
    <source>
        <strain evidence="2 3">AGD 8-3</strain>
    </source>
</reference>
<dbReference type="Proteomes" id="UP000063387">
    <property type="component" value="Chromosome"/>
</dbReference>
<evidence type="ECO:0008006" key="4">
    <source>
        <dbReference type="Google" id="ProtNLM"/>
    </source>
</evidence>
<organism evidence="2 3">
    <name type="scientific">Halomonas chromatireducens</name>
    <dbReference type="NCBI Taxonomy" id="507626"/>
    <lineage>
        <taxon>Bacteria</taxon>
        <taxon>Pseudomonadati</taxon>
        <taxon>Pseudomonadota</taxon>
        <taxon>Gammaproteobacteria</taxon>
        <taxon>Oceanospirillales</taxon>
        <taxon>Halomonadaceae</taxon>
        <taxon>Halomonas</taxon>
    </lineage>
</organism>
<dbReference type="PATRIC" id="fig|507626.3.peg.2482"/>
<keyword evidence="3" id="KW-1185">Reference proteome</keyword>
<dbReference type="KEGG" id="hco:LOKO_02484"/>
<evidence type="ECO:0000313" key="2">
    <source>
        <dbReference type="EMBL" id="AMD01544.1"/>
    </source>
</evidence>
<evidence type="ECO:0000313" key="3">
    <source>
        <dbReference type="Proteomes" id="UP000063387"/>
    </source>
</evidence>
<protein>
    <recommendedName>
        <fullName evidence="4">RES domain protein</fullName>
    </recommendedName>
</protein>
<accession>A0A0X8HFA6</accession>